<evidence type="ECO:0000256" key="3">
    <source>
        <dbReference type="ARBA" id="ARBA00022824"/>
    </source>
</evidence>
<dbReference type="OMA" id="EEFWRMF"/>
<feature type="region of interest" description="Disordered" evidence="8">
    <location>
        <begin position="507"/>
        <end position="541"/>
    </location>
</feature>
<dbReference type="Gramene" id="CDF38722">
    <property type="protein sequence ID" value="CDF38722"/>
    <property type="gene ID" value="CHC_T00008848001"/>
</dbReference>
<accession>R7QJM8</accession>
<keyword evidence="11" id="KW-1185">Reference proteome</keyword>
<evidence type="ECO:0000256" key="5">
    <source>
        <dbReference type="PIRSR" id="PIRSR601382-1"/>
    </source>
</evidence>
<evidence type="ECO:0000256" key="4">
    <source>
        <dbReference type="ARBA" id="ARBA00023180"/>
    </source>
</evidence>
<protein>
    <recommendedName>
        <fullName evidence="7">alpha-1,2-Mannosidase</fullName>
        <ecNumber evidence="7">3.2.1.-</ecNumber>
    </recommendedName>
</protein>
<dbReference type="GO" id="GO:0044322">
    <property type="term" value="C:endoplasmic reticulum quality control compartment"/>
    <property type="evidence" value="ECO:0007669"/>
    <property type="project" value="GOC"/>
</dbReference>
<evidence type="ECO:0000256" key="2">
    <source>
        <dbReference type="ARBA" id="ARBA00007658"/>
    </source>
</evidence>
<keyword evidence="6" id="KW-0479">Metal-binding</keyword>
<feature type="active site" description="Proton donor" evidence="5">
    <location>
        <position position="367"/>
    </location>
</feature>
<keyword evidence="3" id="KW-0256">Endoplasmic reticulum</keyword>
<dbReference type="Pfam" id="PF01532">
    <property type="entry name" value="Glyco_hydro_47"/>
    <property type="match status" value="1"/>
</dbReference>
<dbReference type="GO" id="GO:0005975">
    <property type="term" value="P:carbohydrate metabolic process"/>
    <property type="evidence" value="ECO:0007669"/>
    <property type="project" value="InterPro"/>
</dbReference>
<dbReference type="KEGG" id="ccp:CHC_T00008848001"/>
<dbReference type="STRING" id="2769.R7QJM8"/>
<organism evidence="10 11">
    <name type="scientific">Chondrus crispus</name>
    <name type="common">Carrageen Irish moss</name>
    <name type="synonym">Polymorpha crispa</name>
    <dbReference type="NCBI Taxonomy" id="2769"/>
    <lineage>
        <taxon>Eukaryota</taxon>
        <taxon>Rhodophyta</taxon>
        <taxon>Florideophyceae</taxon>
        <taxon>Rhodymeniophycidae</taxon>
        <taxon>Gigartinales</taxon>
        <taxon>Gigartinaceae</taxon>
        <taxon>Chondrus</taxon>
    </lineage>
</organism>
<dbReference type="InterPro" id="IPR036026">
    <property type="entry name" value="Seven-hairpin_glycosidases"/>
</dbReference>
<dbReference type="GO" id="GO:1904380">
    <property type="term" value="P:endoplasmic reticulum mannose trimming"/>
    <property type="evidence" value="ECO:0007669"/>
    <property type="project" value="InterPro"/>
</dbReference>
<evidence type="ECO:0000313" key="11">
    <source>
        <dbReference type="Proteomes" id="UP000012073"/>
    </source>
</evidence>
<dbReference type="PRINTS" id="PR00747">
    <property type="entry name" value="GLYHDRLASE47"/>
</dbReference>
<keyword evidence="9" id="KW-0732">Signal</keyword>
<dbReference type="EMBL" id="HG001959">
    <property type="protein sequence ID" value="CDF38722.1"/>
    <property type="molecule type" value="Genomic_DNA"/>
</dbReference>
<comment type="similarity">
    <text evidence="2 7">Belongs to the glycosyl hydrolase 47 family.</text>
</comment>
<evidence type="ECO:0000256" key="1">
    <source>
        <dbReference type="ARBA" id="ARBA00004240"/>
    </source>
</evidence>
<evidence type="ECO:0000256" key="9">
    <source>
        <dbReference type="SAM" id="SignalP"/>
    </source>
</evidence>
<dbReference type="AlphaFoldDB" id="R7QJM8"/>
<proteinExistence type="inferred from homology"/>
<feature type="chain" id="PRO_5004442881" description="alpha-1,2-Mannosidase" evidence="9">
    <location>
        <begin position="30"/>
        <end position="663"/>
    </location>
</feature>
<dbReference type="RefSeq" id="XP_005718627.1">
    <property type="nucleotide sequence ID" value="XM_005718570.1"/>
</dbReference>
<gene>
    <name evidence="10" type="ORF">CHC_T00008848001</name>
</gene>
<sequence length="663" mass="73910">MLRSTASESPILPLMLLLLLSLFASPISAELSLRSCNLSRNDITAFSRQTEAMFEHAYTSYATHAFPADELKPLSCTPDYSFAGIALTLVDTLDTFIVMRQWSRFADAVRNVSTSLTFQIDNTVSVFETTIRVLGGLLSAHGLLTEGADDTGFEKDIWLPEYDGKLLVLATDLADRLMPAFNTPTGIPFGAINLAYGVEKSESRIASTAGAGSLILEFGTLSRYVGDPKYYNAALNAMRALHKRASRAGLVGNHIDIDTGDWVAPEAGVGGLVDSFYEYMWKGYILFGDERLLAMFRESYAAIKTYLHKRPWYLDADMWSGHTSSLASSSLAAFWPGVQVTFGDHEDAADTARAHYSVWRRYGCLPEGYHVVDQKPMQGMINYPLRPELAESIFYLHWATNDTSWVGAAGAMMHSIEELTKVKCGYAAVKDTSTHVLEDLMPSFLLSETLKYLYLVFNAQDADGKLHWSRSGKYVFTTEAHPLRIETEDIRHILGLSLEKAAYQMPRTSSGHATAEGASATKKCRRRPKTEQKLPCGYNMPGTDFPQTNADALMDPASNLGITPVISKSVLAQIRTRDARGEGVRVGDVLFGERWACRIVQIEGHVVSYERLHAMDVAWEREREKRERERRNEEGAVNRAMPGLREKCRRFSFFETVQKTALV</sequence>
<keyword evidence="7" id="KW-0378">Hydrolase</keyword>
<dbReference type="GeneID" id="17326343"/>
<feature type="active site" description="Proton donor" evidence="5">
    <location>
        <position position="128"/>
    </location>
</feature>
<dbReference type="OrthoDB" id="8118055at2759"/>
<dbReference type="GO" id="GO:0005509">
    <property type="term" value="F:calcium ion binding"/>
    <property type="evidence" value="ECO:0007669"/>
    <property type="project" value="InterPro"/>
</dbReference>
<keyword evidence="7" id="KW-0326">Glycosidase</keyword>
<feature type="active site" evidence="5">
    <location>
        <position position="388"/>
    </location>
</feature>
<dbReference type="InterPro" id="IPR012341">
    <property type="entry name" value="6hp_glycosidase-like_sf"/>
</dbReference>
<comment type="cofactor">
    <cofactor evidence="6">
        <name>Ca(2+)</name>
        <dbReference type="ChEBI" id="CHEBI:29108"/>
    </cofactor>
</comment>
<feature type="binding site" evidence="6">
    <location>
        <position position="478"/>
    </location>
    <ligand>
        <name>Ca(2+)</name>
        <dbReference type="ChEBI" id="CHEBI:29108"/>
    </ligand>
</feature>
<reference evidence="11" key="1">
    <citation type="journal article" date="2013" name="Proc. Natl. Acad. Sci. U.S.A.">
        <title>Genome structure and metabolic features in the red seaweed Chondrus crispus shed light on evolution of the Archaeplastida.</title>
        <authorList>
            <person name="Collen J."/>
            <person name="Porcel B."/>
            <person name="Carre W."/>
            <person name="Ball S.G."/>
            <person name="Chaparro C."/>
            <person name="Tonon T."/>
            <person name="Barbeyron T."/>
            <person name="Michel G."/>
            <person name="Noel B."/>
            <person name="Valentin K."/>
            <person name="Elias M."/>
            <person name="Artiguenave F."/>
            <person name="Arun A."/>
            <person name="Aury J.M."/>
            <person name="Barbosa-Neto J.F."/>
            <person name="Bothwell J.H."/>
            <person name="Bouget F.Y."/>
            <person name="Brillet L."/>
            <person name="Cabello-Hurtado F."/>
            <person name="Capella-Gutierrez S."/>
            <person name="Charrier B."/>
            <person name="Cladiere L."/>
            <person name="Cock J.M."/>
            <person name="Coelho S.M."/>
            <person name="Colleoni C."/>
            <person name="Czjzek M."/>
            <person name="Da Silva C."/>
            <person name="Delage L."/>
            <person name="Denoeud F."/>
            <person name="Deschamps P."/>
            <person name="Dittami S.M."/>
            <person name="Gabaldon T."/>
            <person name="Gachon C.M."/>
            <person name="Groisillier A."/>
            <person name="Herve C."/>
            <person name="Jabbari K."/>
            <person name="Katinka M."/>
            <person name="Kloareg B."/>
            <person name="Kowalczyk N."/>
            <person name="Labadie K."/>
            <person name="Leblanc C."/>
            <person name="Lopez P.J."/>
            <person name="McLachlan D.H."/>
            <person name="Meslet-Cladiere L."/>
            <person name="Moustafa A."/>
            <person name="Nehr Z."/>
            <person name="Nyvall Collen P."/>
            <person name="Panaud O."/>
            <person name="Partensky F."/>
            <person name="Poulain J."/>
            <person name="Rensing S.A."/>
            <person name="Rousvoal S."/>
            <person name="Samson G."/>
            <person name="Symeonidi A."/>
            <person name="Weissenbach J."/>
            <person name="Zambounis A."/>
            <person name="Wincker P."/>
            <person name="Boyen C."/>
        </authorList>
    </citation>
    <scope>NUCLEOTIDE SEQUENCE [LARGE SCALE GENOMIC DNA]</scope>
    <source>
        <strain evidence="11">cv. Stackhouse</strain>
    </source>
</reference>
<feature type="signal peptide" evidence="9">
    <location>
        <begin position="1"/>
        <end position="29"/>
    </location>
</feature>
<dbReference type="GO" id="GO:0004571">
    <property type="term" value="F:mannosyl-oligosaccharide 1,2-alpha-mannosidase activity"/>
    <property type="evidence" value="ECO:0007669"/>
    <property type="project" value="InterPro"/>
</dbReference>
<dbReference type="SUPFAM" id="SSF48225">
    <property type="entry name" value="Seven-hairpin glycosidases"/>
    <property type="match status" value="1"/>
</dbReference>
<name>R7QJM8_CHOCR</name>
<dbReference type="Gene3D" id="1.50.10.10">
    <property type="match status" value="1"/>
</dbReference>
<dbReference type="InterPro" id="IPR001382">
    <property type="entry name" value="Glyco_hydro_47"/>
</dbReference>
<feature type="active site" evidence="5">
    <location>
        <position position="274"/>
    </location>
</feature>
<comment type="subcellular location">
    <subcellularLocation>
        <location evidence="1">Endoplasmic reticulum</location>
    </subcellularLocation>
</comment>
<dbReference type="PANTHER" id="PTHR45679">
    <property type="entry name" value="ER DEGRADATION-ENHANCING ALPHA-MANNOSIDASE-LIKE PROTEIN 2"/>
    <property type="match status" value="1"/>
</dbReference>
<dbReference type="Proteomes" id="UP000012073">
    <property type="component" value="Unassembled WGS sequence"/>
</dbReference>
<keyword evidence="4" id="KW-0325">Glycoprotein</keyword>
<keyword evidence="6" id="KW-0106">Calcium</keyword>
<dbReference type="InterPro" id="IPR044674">
    <property type="entry name" value="EDEM1/2/3"/>
</dbReference>
<dbReference type="EC" id="3.2.1.-" evidence="7"/>
<dbReference type="GO" id="GO:0016020">
    <property type="term" value="C:membrane"/>
    <property type="evidence" value="ECO:0007669"/>
    <property type="project" value="InterPro"/>
</dbReference>
<evidence type="ECO:0000313" key="10">
    <source>
        <dbReference type="EMBL" id="CDF38722.1"/>
    </source>
</evidence>
<dbReference type="PhylomeDB" id="R7QJM8"/>
<evidence type="ECO:0000256" key="6">
    <source>
        <dbReference type="PIRSR" id="PIRSR601382-2"/>
    </source>
</evidence>
<evidence type="ECO:0000256" key="7">
    <source>
        <dbReference type="RuleBase" id="RU361193"/>
    </source>
</evidence>
<dbReference type="PANTHER" id="PTHR45679:SF6">
    <property type="entry name" value="ER DEGRADATION-ENHANCING ALPHA-MANNOSIDASE-LIKE PROTEIN 2"/>
    <property type="match status" value="1"/>
</dbReference>
<evidence type="ECO:0000256" key="8">
    <source>
        <dbReference type="SAM" id="MobiDB-lite"/>
    </source>
</evidence>